<organism evidence="7 8">
    <name type="scientific">Candidatus Iainarchaeum sp</name>
    <dbReference type="NCBI Taxonomy" id="3101447"/>
    <lineage>
        <taxon>Archaea</taxon>
        <taxon>Candidatus Iainarchaeota</taxon>
        <taxon>Candidatus Iainarchaeia</taxon>
        <taxon>Candidatus Iainarchaeales</taxon>
        <taxon>Candidatus Iainarchaeaceae</taxon>
        <taxon>Candidatus Iainarchaeum</taxon>
    </lineage>
</organism>
<evidence type="ECO:0000256" key="4">
    <source>
        <dbReference type="ARBA" id="ARBA00022980"/>
    </source>
</evidence>
<dbReference type="InterPro" id="IPR057267">
    <property type="entry name" value="Rbsml_uL18_arch"/>
</dbReference>
<keyword evidence="4 6" id="KW-0689">Ribosomal protein</keyword>
<evidence type="ECO:0000256" key="5">
    <source>
        <dbReference type="ARBA" id="ARBA00023274"/>
    </source>
</evidence>
<evidence type="ECO:0000313" key="7">
    <source>
        <dbReference type="EMBL" id="MBN2066872.1"/>
    </source>
</evidence>
<dbReference type="GO" id="GO:0022625">
    <property type="term" value="C:cytosolic large ribosomal subunit"/>
    <property type="evidence" value="ECO:0007669"/>
    <property type="project" value="TreeGrafter"/>
</dbReference>
<evidence type="ECO:0000256" key="3">
    <source>
        <dbReference type="ARBA" id="ARBA00022884"/>
    </source>
</evidence>
<evidence type="ECO:0000256" key="2">
    <source>
        <dbReference type="ARBA" id="ARBA00022730"/>
    </source>
</evidence>
<dbReference type="GO" id="GO:0006412">
    <property type="term" value="P:translation"/>
    <property type="evidence" value="ECO:0007669"/>
    <property type="project" value="UniProtKB-UniRule"/>
</dbReference>
<dbReference type="PANTHER" id="PTHR23410:SF12">
    <property type="entry name" value="LARGE RIBOSOMAL SUBUNIT PROTEIN UL18"/>
    <property type="match status" value="1"/>
</dbReference>
<dbReference type="Gene3D" id="3.30.420.100">
    <property type="match status" value="1"/>
</dbReference>
<proteinExistence type="inferred from homology"/>
<comment type="caution">
    <text evidence="7">The sequence shown here is derived from an EMBL/GenBank/DDBJ whole genome shotgun (WGS) entry which is preliminary data.</text>
</comment>
<sequence>MAHKSTFKLQFRRRREGRTNYRKRLALLSSKLPRLVVRKTNTHIIAQIVEYEPKGDKTVVHVNSSQLQSFGWKASKKNLPAAYLTGLLIGVKARKGKIEQAVLDIGNNTPIHGAFWTAVLKGALEAGLKVSSGEEALPSQERASGKHIALFAEKLGQKAGEKFSGYAKEKLDPKQIEKIFNEAKEKILREKDGGGEVNE</sequence>
<keyword evidence="2 6" id="KW-0699">rRNA-binding</keyword>
<dbReference type="GO" id="GO:0000027">
    <property type="term" value="P:ribosomal large subunit assembly"/>
    <property type="evidence" value="ECO:0007669"/>
    <property type="project" value="TreeGrafter"/>
</dbReference>
<dbReference type="Proteomes" id="UP000809243">
    <property type="component" value="Unassembled WGS sequence"/>
</dbReference>
<evidence type="ECO:0000256" key="6">
    <source>
        <dbReference type="HAMAP-Rule" id="MF_01337"/>
    </source>
</evidence>
<name>A0A939C8F3_9ARCH</name>
<comment type="subunit">
    <text evidence="6">Part of the 50S ribosomal subunit. Contacts the 5S and 23S rRNAs.</text>
</comment>
<dbReference type="HAMAP" id="MF_01337_A">
    <property type="entry name" value="Ribosomal_uL18_A"/>
    <property type="match status" value="1"/>
</dbReference>
<reference evidence="7" key="1">
    <citation type="submission" date="2021-01" db="EMBL/GenBank/DDBJ databases">
        <title>Active Sulfur Cycling in an Early Earth Analoge.</title>
        <authorList>
            <person name="Hahn C.R."/>
            <person name="Youssef N.H."/>
            <person name="Elshahed M."/>
        </authorList>
    </citation>
    <scope>NUCLEOTIDE SEQUENCE</scope>
    <source>
        <strain evidence="7">Zod_Metabat.1151</strain>
    </source>
</reference>
<keyword evidence="3 6" id="KW-0694">RNA-binding</keyword>
<dbReference type="CDD" id="cd00432">
    <property type="entry name" value="Ribosomal_L18_L5e"/>
    <property type="match status" value="1"/>
</dbReference>
<dbReference type="GO" id="GO:0008097">
    <property type="term" value="F:5S rRNA binding"/>
    <property type="evidence" value="ECO:0007669"/>
    <property type="project" value="InterPro"/>
</dbReference>
<dbReference type="EMBL" id="JAFGDB010000005">
    <property type="protein sequence ID" value="MBN2066872.1"/>
    <property type="molecule type" value="Genomic_DNA"/>
</dbReference>
<keyword evidence="5 6" id="KW-0687">Ribonucleoprotein</keyword>
<accession>A0A939C8F3</accession>
<dbReference type="PANTHER" id="PTHR23410">
    <property type="entry name" value="RIBOSOMAL PROTEIN L5-RELATED"/>
    <property type="match status" value="1"/>
</dbReference>
<dbReference type="InterPro" id="IPR057268">
    <property type="entry name" value="Ribosomal_L18"/>
</dbReference>
<dbReference type="SUPFAM" id="SSF53137">
    <property type="entry name" value="Translational machinery components"/>
    <property type="match status" value="1"/>
</dbReference>
<dbReference type="AlphaFoldDB" id="A0A939C8F3"/>
<dbReference type="NCBIfam" id="NF006342">
    <property type="entry name" value="PRK08569.1"/>
    <property type="match status" value="1"/>
</dbReference>
<dbReference type="Pfam" id="PF17144">
    <property type="entry name" value="Ribosomal_L5e"/>
    <property type="match status" value="1"/>
</dbReference>
<gene>
    <name evidence="6" type="primary">rpl18</name>
    <name evidence="7" type="ORF">JW744_00205</name>
</gene>
<dbReference type="GO" id="GO:0003735">
    <property type="term" value="F:structural constituent of ribosome"/>
    <property type="evidence" value="ECO:0007669"/>
    <property type="project" value="InterPro"/>
</dbReference>
<comment type="similarity">
    <text evidence="1 6">Belongs to the universal ribosomal protein uL18 family.</text>
</comment>
<evidence type="ECO:0000256" key="1">
    <source>
        <dbReference type="ARBA" id="ARBA00007116"/>
    </source>
</evidence>
<evidence type="ECO:0000313" key="8">
    <source>
        <dbReference type="Proteomes" id="UP000809243"/>
    </source>
</evidence>
<protein>
    <recommendedName>
        <fullName evidence="6">Large ribosomal subunit protein uL18</fullName>
    </recommendedName>
</protein>
<dbReference type="InterPro" id="IPR005485">
    <property type="entry name" value="Rbsml_uL18_euk_arch"/>
</dbReference>
<comment type="function">
    <text evidence="6">This is one of the proteins that bind and probably mediate the attachment of the 5S RNA into the large ribosomal subunit, where it forms part of the central protuberance.</text>
</comment>